<protein>
    <recommendedName>
        <fullName evidence="3">Carboxylic ester hydrolase</fullName>
        <ecNumber evidence="3">3.1.1.-</ecNumber>
    </recommendedName>
</protein>
<dbReference type="Pfam" id="PF00135">
    <property type="entry name" value="COesterase"/>
    <property type="match status" value="1"/>
</dbReference>
<dbReference type="SUPFAM" id="SSF53474">
    <property type="entry name" value="alpha/beta-Hydrolases"/>
    <property type="match status" value="1"/>
</dbReference>
<evidence type="ECO:0000256" key="3">
    <source>
        <dbReference type="RuleBase" id="RU361235"/>
    </source>
</evidence>
<dbReference type="HOGENOM" id="CLU_006586_10_6_1"/>
<dbReference type="EC" id="3.1.1.-" evidence="3"/>
<dbReference type="InterPro" id="IPR050309">
    <property type="entry name" value="Type-B_Carboxylest/Lipase"/>
</dbReference>
<dbReference type="KEGG" id="mlr:MELLADRAFT_106335"/>
<reference evidence="6" key="1">
    <citation type="journal article" date="2011" name="Proc. Natl. Acad. Sci. U.S.A.">
        <title>Obligate biotrophy features unraveled by the genomic analysis of rust fungi.</title>
        <authorList>
            <person name="Duplessis S."/>
            <person name="Cuomo C.A."/>
            <person name="Lin Y.-C."/>
            <person name="Aerts A."/>
            <person name="Tisserant E."/>
            <person name="Veneault-Fourrey C."/>
            <person name="Joly D.L."/>
            <person name="Hacquard S."/>
            <person name="Amselem J."/>
            <person name="Cantarel B.L."/>
            <person name="Chiu R."/>
            <person name="Coutinho P.M."/>
            <person name="Feau N."/>
            <person name="Field M."/>
            <person name="Frey P."/>
            <person name="Gelhaye E."/>
            <person name="Goldberg J."/>
            <person name="Grabherr M.G."/>
            <person name="Kodira C.D."/>
            <person name="Kohler A."/>
            <person name="Kuees U."/>
            <person name="Lindquist E.A."/>
            <person name="Lucas S.M."/>
            <person name="Mago R."/>
            <person name="Mauceli E."/>
            <person name="Morin E."/>
            <person name="Murat C."/>
            <person name="Pangilinan J.L."/>
            <person name="Park R."/>
            <person name="Pearson M."/>
            <person name="Quesneville H."/>
            <person name="Rouhier N."/>
            <person name="Sakthikumar S."/>
            <person name="Salamov A.A."/>
            <person name="Schmutz J."/>
            <person name="Selles B."/>
            <person name="Shapiro H."/>
            <person name="Tanguay P."/>
            <person name="Tuskan G.A."/>
            <person name="Henrissat B."/>
            <person name="Van de Peer Y."/>
            <person name="Rouze P."/>
            <person name="Ellis J.G."/>
            <person name="Dodds P.N."/>
            <person name="Schein J.E."/>
            <person name="Zhong S."/>
            <person name="Hamelin R.C."/>
            <person name="Grigoriev I.V."/>
            <person name="Szabo L.J."/>
            <person name="Martin F."/>
        </authorList>
    </citation>
    <scope>NUCLEOTIDE SEQUENCE [LARGE SCALE GENOMIC DNA]</scope>
    <source>
        <strain evidence="6">98AG31 / pathotype 3-4-7</strain>
    </source>
</reference>
<feature type="domain" description="Carboxylesterase type B" evidence="4">
    <location>
        <begin position="29"/>
        <end position="519"/>
    </location>
</feature>
<keyword evidence="6" id="KW-1185">Reference proteome</keyword>
<feature type="signal peptide" evidence="3">
    <location>
        <begin position="1"/>
        <end position="19"/>
    </location>
</feature>
<dbReference type="ESTHER" id="9basi-f4rl20">
    <property type="family name" value="Fungal_carboxylesterase_lipase"/>
</dbReference>
<dbReference type="InterPro" id="IPR029058">
    <property type="entry name" value="AB_hydrolase_fold"/>
</dbReference>
<evidence type="ECO:0000313" key="6">
    <source>
        <dbReference type="Proteomes" id="UP000001072"/>
    </source>
</evidence>
<evidence type="ECO:0000256" key="2">
    <source>
        <dbReference type="ARBA" id="ARBA00022801"/>
    </source>
</evidence>
<proteinExistence type="inferred from homology"/>
<dbReference type="AlphaFoldDB" id="F4RL20"/>
<dbReference type="InParanoid" id="F4RL20"/>
<dbReference type="Proteomes" id="UP000001072">
    <property type="component" value="Unassembled WGS sequence"/>
</dbReference>
<accession>F4RL20</accession>
<dbReference type="InterPro" id="IPR019819">
    <property type="entry name" value="Carboxylesterase_B_CS"/>
</dbReference>
<sequence>MYKVVQFTCLIGLVASLHASIISPRASGPAVTIQSGTFKGNSSGVIDAFYGIPYAAPPLGPLRFKPPTPLTRNFPDFDATRQPPACTQHGNPAGKLTKMLPIKVPEVTGQEDCLTLDIIRPSGVKKGDKLPVFFWIFAGGFTFGFSTQNKGDNLVKKSVEMKKPMIFVAINHRLNMFGFLGGKEIAAEGSGNLGLLDQRMALEWVQANIAEFGGDPTQVTIGGASSGGMSVVYQMMANGGNHKNLFRGVISESGSPISAGRLADGSGQSVYDTIVKDSGCAGTPNTLECLRSADYTKLTTAMAKMPESVPGYPFILTFFPRIDDKFLTSSMEDALSSGKVAKVSIISGAEDDEGTGFGILLGTKLNLPDDLSNKLKHLMPAMTAPQLDKLLTLYHSDDVTQGSPFNTGYFNVLSPFYKQFSAIMGDVVFQAPRRLLTRSTQAVMPSYGYIDRGSKSLPYLGSAHASELTAVFGQMPGPRTNDFQSRWISFVNALDPNSAGLPRWERYGSGGGQVLEFKDLGSSGTIPDDFRADGTNFVIENMKALRIIAP</sequence>
<evidence type="ECO:0000313" key="5">
    <source>
        <dbReference type="EMBL" id="EGG06827.1"/>
    </source>
</evidence>
<dbReference type="PROSITE" id="PS00941">
    <property type="entry name" value="CARBOXYLESTERASE_B_2"/>
    <property type="match status" value="1"/>
</dbReference>
<dbReference type="Gene3D" id="3.40.50.1820">
    <property type="entry name" value="alpha/beta hydrolase"/>
    <property type="match status" value="1"/>
</dbReference>
<keyword evidence="3" id="KW-0732">Signal</keyword>
<dbReference type="InterPro" id="IPR019826">
    <property type="entry name" value="Carboxylesterase_B_AS"/>
</dbReference>
<dbReference type="GeneID" id="18922864"/>
<dbReference type="PROSITE" id="PS00122">
    <property type="entry name" value="CARBOXYLESTERASE_B_1"/>
    <property type="match status" value="1"/>
</dbReference>
<gene>
    <name evidence="5" type="ORF">MELLADRAFT_106335</name>
</gene>
<name>F4RL20_MELLP</name>
<organism evidence="6">
    <name type="scientific">Melampsora larici-populina (strain 98AG31 / pathotype 3-4-7)</name>
    <name type="common">Poplar leaf rust fungus</name>
    <dbReference type="NCBI Taxonomy" id="747676"/>
    <lineage>
        <taxon>Eukaryota</taxon>
        <taxon>Fungi</taxon>
        <taxon>Dikarya</taxon>
        <taxon>Basidiomycota</taxon>
        <taxon>Pucciniomycotina</taxon>
        <taxon>Pucciniomycetes</taxon>
        <taxon>Pucciniales</taxon>
        <taxon>Melampsoraceae</taxon>
        <taxon>Melampsora</taxon>
    </lineage>
</organism>
<dbReference type="VEuPathDB" id="FungiDB:MELLADRAFT_106335"/>
<dbReference type="InterPro" id="IPR002018">
    <property type="entry name" value="CarbesteraseB"/>
</dbReference>
<evidence type="ECO:0000256" key="1">
    <source>
        <dbReference type="ARBA" id="ARBA00005964"/>
    </source>
</evidence>
<dbReference type="EMBL" id="GL883106">
    <property type="protein sequence ID" value="EGG06827.1"/>
    <property type="molecule type" value="Genomic_DNA"/>
</dbReference>
<feature type="chain" id="PRO_5005129563" description="Carboxylic ester hydrolase" evidence="3">
    <location>
        <begin position="20"/>
        <end position="550"/>
    </location>
</feature>
<keyword evidence="2 3" id="KW-0378">Hydrolase</keyword>
<dbReference type="PANTHER" id="PTHR11559">
    <property type="entry name" value="CARBOXYLESTERASE"/>
    <property type="match status" value="1"/>
</dbReference>
<dbReference type="OrthoDB" id="408631at2759"/>
<dbReference type="GO" id="GO:0016787">
    <property type="term" value="F:hydrolase activity"/>
    <property type="evidence" value="ECO:0007669"/>
    <property type="project" value="UniProtKB-KW"/>
</dbReference>
<comment type="similarity">
    <text evidence="1 3">Belongs to the type-B carboxylesterase/lipase family.</text>
</comment>
<evidence type="ECO:0000259" key="4">
    <source>
        <dbReference type="Pfam" id="PF00135"/>
    </source>
</evidence>
<dbReference type="eggNOG" id="KOG4389">
    <property type="taxonomic scope" value="Eukaryota"/>
</dbReference>
<dbReference type="RefSeq" id="XP_007409787.1">
    <property type="nucleotide sequence ID" value="XM_007409725.1"/>
</dbReference>
<dbReference type="FunCoup" id="F4RL20">
    <property type="interactions" value="1"/>
</dbReference>